<dbReference type="Proteomes" id="UP000440125">
    <property type="component" value="Unassembled WGS sequence"/>
</dbReference>
<accession>A0A6A9QIH0</accession>
<name>A0A6A9QIH0_ACIIN</name>
<proteinExistence type="predicted"/>
<dbReference type="RefSeq" id="WP_155863334.1">
    <property type="nucleotide sequence ID" value="NZ_WFIY01000004.1"/>
</dbReference>
<dbReference type="OrthoDB" id="57146at2157"/>
<sequence>MKEDKIKRKVQEASSGIPELGKIGREIETIGVLPVPDSMRKISSLDVFIFWAMASASAATPSHNPFYCFLSI</sequence>
<evidence type="ECO:0000313" key="2">
    <source>
        <dbReference type="Proteomes" id="UP000440125"/>
    </source>
</evidence>
<gene>
    <name evidence="1" type="ORF">D1867_06820</name>
</gene>
<keyword evidence="2" id="KW-1185">Reference proteome</keyword>
<comment type="caution">
    <text evidence="1">The sequence shown here is derived from an EMBL/GenBank/DDBJ whole genome shotgun (WGS) entry which is preliminary data.</text>
</comment>
<evidence type="ECO:0000313" key="1">
    <source>
        <dbReference type="EMBL" id="MUM64956.1"/>
    </source>
</evidence>
<organism evidence="1 2">
    <name type="scientific">Acidianus infernus</name>
    <dbReference type="NCBI Taxonomy" id="12915"/>
    <lineage>
        <taxon>Archaea</taxon>
        <taxon>Thermoproteota</taxon>
        <taxon>Thermoprotei</taxon>
        <taxon>Sulfolobales</taxon>
        <taxon>Sulfolobaceae</taxon>
        <taxon>Acidianus</taxon>
    </lineage>
</organism>
<protein>
    <submittedName>
        <fullName evidence="1">Uncharacterized protein</fullName>
    </submittedName>
</protein>
<reference evidence="1 2" key="1">
    <citation type="submission" date="2019-10" db="EMBL/GenBank/DDBJ databases">
        <title>Genome Sequences from Six Type Strain Members of the Archaeal Family Sulfolobaceae: Acidianus ambivalens, Acidianus infernus, Metallosphaera prunae, Stygiolobus azoricus, Sulfolobus metallicus, and Sulfurisphaera ohwakuensis.</title>
        <authorList>
            <person name="Counts J.A."/>
            <person name="Kelly R.M."/>
        </authorList>
    </citation>
    <scope>NUCLEOTIDE SEQUENCE [LARGE SCALE GENOMIC DNA]</scope>
    <source>
        <strain evidence="1 2">DSM 3191</strain>
    </source>
</reference>
<dbReference type="AlphaFoldDB" id="A0A6A9QIH0"/>
<dbReference type="EMBL" id="WFIY01000004">
    <property type="protein sequence ID" value="MUM64956.1"/>
    <property type="molecule type" value="Genomic_DNA"/>
</dbReference>